<keyword evidence="7" id="KW-0694">RNA-binding</keyword>
<dbReference type="GO" id="GO:0006419">
    <property type="term" value="P:alanyl-tRNA aminoacylation"/>
    <property type="evidence" value="ECO:0007669"/>
    <property type="project" value="InterPro"/>
</dbReference>
<keyword evidence="8" id="KW-0648">Protein biosynthesis</keyword>
<dbReference type="GO" id="GO:0002161">
    <property type="term" value="F:aminoacyl-tRNA deacylase activity"/>
    <property type="evidence" value="ECO:0007669"/>
    <property type="project" value="TreeGrafter"/>
</dbReference>
<dbReference type="PANTHER" id="PTHR11777">
    <property type="entry name" value="ALANYL-TRNA SYNTHETASE"/>
    <property type="match status" value="1"/>
</dbReference>
<evidence type="ECO:0000256" key="5">
    <source>
        <dbReference type="ARBA" id="ARBA00022741"/>
    </source>
</evidence>
<dbReference type="InterPro" id="IPR050058">
    <property type="entry name" value="Ala-tRNA_ligase"/>
</dbReference>
<sequence>MTAKSLRDSWIQFFESKGHKVIESHSVIPPEEDKSTLFVNAGLCVLKKAFISKGEERVCESFTSVQKVIRTVDIESIEKDGWHSTYFEMMGNFSVGSYFKKEAIGYAVEFLDQVLNLDLSKLVITVHKDDQESEAIWRELLGQETRILRLDKANFWEVGEGPCGPCTEIYFDRGIEFDPKSQGLKLLQESIDNERYIEIWNIVFSQYWAEKGQYIELKNKNIDTGAGLERVISILEGSKNVFYSSLFYPIIREIESLSRKKYNTEAIETSAQFQIVSDHLRTLTILLGEGLTPSGKGRGYVLRKLMRRVFVSLYLLDIKDLEIALAKLLWKALDLVSELYSYLKPKYPEMLSELLKEGSSFQKVLNRTQKQINLILSKSTDNLEEQLFTLVEREGAPLPVIKKILGEKQVKFSEEIFKELMEQHSQKSKNTKFSAAFELKT</sequence>
<comment type="caution">
    <text evidence="11">The sequence shown here is derived from an EMBL/GenBank/DDBJ whole genome shotgun (WGS) entry which is preliminary data.</text>
</comment>
<dbReference type="InterPro" id="IPR018165">
    <property type="entry name" value="Ala-tRNA-synth_IIc_core"/>
</dbReference>
<evidence type="ECO:0000256" key="9">
    <source>
        <dbReference type="ARBA" id="ARBA00023146"/>
    </source>
</evidence>
<dbReference type="InterPro" id="IPR018162">
    <property type="entry name" value="Ala-tRNA-ligase_IIc_anticod-bd"/>
</dbReference>
<dbReference type="InterPro" id="IPR002318">
    <property type="entry name" value="Ala-tRNA-lgiase_IIc"/>
</dbReference>
<keyword evidence="4" id="KW-0436">Ligase</keyword>
<accession>A0A328PND6</accession>
<evidence type="ECO:0000256" key="2">
    <source>
        <dbReference type="ARBA" id="ARBA00013168"/>
    </source>
</evidence>
<dbReference type="SUPFAM" id="SSF55681">
    <property type="entry name" value="Class II aaRS and biotin synthetases"/>
    <property type="match status" value="1"/>
</dbReference>
<dbReference type="PROSITE" id="PS50860">
    <property type="entry name" value="AA_TRNA_LIGASE_II_ALA"/>
    <property type="match status" value="1"/>
</dbReference>
<dbReference type="EC" id="6.1.1.7" evidence="2"/>
<keyword evidence="12" id="KW-1185">Reference proteome</keyword>
<reference evidence="12" key="1">
    <citation type="submission" date="2018-06" db="EMBL/GenBank/DDBJ databases">
        <authorList>
            <person name="Martinez Ocampo F."/>
            <person name="Quiroz Castaneda R.E."/>
            <person name="Rojas Lopez X."/>
        </authorList>
    </citation>
    <scope>NUCLEOTIDE SEQUENCE [LARGE SCALE GENOMIC DNA]</scope>
    <source>
        <strain evidence="12">INIFAP02</strain>
    </source>
</reference>
<evidence type="ECO:0000256" key="3">
    <source>
        <dbReference type="ARBA" id="ARBA00022555"/>
    </source>
</evidence>
<dbReference type="Pfam" id="PF01411">
    <property type="entry name" value="tRNA-synt_2c"/>
    <property type="match status" value="1"/>
</dbReference>
<dbReference type="GO" id="GO:0005829">
    <property type="term" value="C:cytosol"/>
    <property type="evidence" value="ECO:0007669"/>
    <property type="project" value="TreeGrafter"/>
</dbReference>
<evidence type="ECO:0000256" key="8">
    <source>
        <dbReference type="ARBA" id="ARBA00022917"/>
    </source>
</evidence>
<gene>
    <name evidence="11" type="ORF">DNK47_00925</name>
</gene>
<dbReference type="InterPro" id="IPR045864">
    <property type="entry name" value="aa-tRNA-synth_II/BPL/LPL"/>
</dbReference>
<evidence type="ECO:0000256" key="7">
    <source>
        <dbReference type="ARBA" id="ARBA00022884"/>
    </source>
</evidence>
<dbReference type="EMBL" id="QKVO01000002">
    <property type="protein sequence ID" value="RAO95235.1"/>
    <property type="molecule type" value="Genomic_DNA"/>
</dbReference>
<dbReference type="AlphaFoldDB" id="A0A328PND6"/>
<dbReference type="GO" id="GO:0005524">
    <property type="term" value="F:ATP binding"/>
    <property type="evidence" value="ECO:0007669"/>
    <property type="project" value="UniProtKB-KW"/>
</dbReference>
<dbReference type="PANTHER" id="PTHR11777:SF9">
    <property type="entry name" value="ALANINE--TRNA LIGASE, CYTOPLASMIC"/>
    <property type="match status" value="1"/>
</dbReference>
<dbReference type="GO" id="GO:0004813">
    <property type="term" value="F:alanine-tRNA ligase activity"/>
    <property type="evidence" value="ECO:0007669"/>
    <property type="project" value="UniProtKB-EC"/>
</dbReference>
<feature type="domain" description="Alanyl-transfer RNA synthetases family profile" evidence="10">
    <location>
        <begin position="1"/>
        <end position="441"/>
    </location>
</feature>
<evidence type="ECO:0000256" key="4">
    <source>
        <dbReference type="ARBA" id="ARBA00022598"/>
    </source>
</evidence>
<organism evidence="11 12">
    <name type="scientific">Mycoplasma wenyonii</name>
    <dbReference type="NCBI Taxonomy" id="65123"/>
    <lineage>
        <taxon>Bacteria</taxon>
        <taxon>Bacillati</taxon>
        <taxon>Mycoplasmatota</taxon>
        <taxon>Mollicutes</taxon>
        <taxon>Mycoplasmataceae</taxon>
        <taxon>Mycoplasma</taxon>
    </lineage>
</organism>
<dbReference type="InterPro" id="IPR018164">
    <property type="entry name" value="Ala-tRNA-synth_IIc_N"/>
</dbReference>
<proteinExistence type="inferred from homology"/>
<dbReference type="Gene3D" id="3.30.930.10">
    <property type="entry name" value="Bira Bifunctional Protein, Domain 2"/>
    <property type="match status" value="1"/>
</dbReference>
<evidence type="ECO:0000259" key="10">
    <source>
        <dbReference type="PROSITE" id="PS50860"/>
    </source>
</evidence>
<comment type="similarity">
    <text evidence="1">Belongs to the class-II aminoacyl-tRNA synthetase family.</text>
</comment>
<dbReference type="SUPFAM" id="SSF101353">
    <property type="entry name" value="Putative anticodon-binding domain of alanyl-tRNA synthetase (AlaRS)"/>
    <property type="match status" value="1"/>
</dbReference>
<keyword evidence="6" id="KW-0067">ATP-binding</keyword>
<protein>
    <recommendedName>
        <fullName evidence="2">alanine--tRNA ligase</fullName>
        <ecNumber evidence="2">6.1.1.7</ecNumber>
    </recommendedName>
</protein>
<evidence type="ECO:0000256" key="6">
    <source>
        <dbReference type="ARBA" id="ARBA00022840"/>
    </source>
</evidence>
<dbReference type="CDD" id="cd00673">
    <property type="entry name" value="AlaRS_core"/>
    <property type="match status" value="1"/>
</dbReference>
<evidence type="ECO:0000256" key="1">
    <source>
        <dbReference type="ARBA" id="ARBA00008226"/>
    </source>
</evidence>
<dbReference type="OrthoDB" id="9803884at2"/>
<keyword evidence="9" id="KW-0030">Aminoacyl-tRNA synthetase</keyword>
<dbReference type="PRINTS" id="PR00980">
    <property type="entry name" value="TRNASYNTHALA"/>
</dbReference>
<keyword evidence="3" id="KW-0820">tRNA-binding</keyword>
<name>A0A328PND6_9MOLU</name>
<keyword evidence="5" id="KW-0547">Nucleotide-binding</keyword>
<dbReference type="Proteomes" id="UP000249762">
    <property type="component" value="Unassembled WGS sequence"/>
</dbReference>
<dbReference type="GO" id="GO:0000049">
    <property type="term" value="F:tRNA binding"/>
    <property type="evidence" value="ECO:0007669"/>
    <property type="project" value="UniProtKB-KW"/>
</dbReference>
<evidence type="ECO:0000313" key="11">
    <source>
        <dbReference type="EMBL" id="RAO95235.1"/>
    </source>
</evidence>
<evidence type="ECO:0000313" key="12">
    <source>
        <dbReference type="Proteomes" id="UP000249762"/>
    </source>
</evidence>